<feature type="coiled-coil region" evidence="1">
    <location>
        <begin position="24"/>
        <end position="58"/>
    </location>
</feature>
<dbReference type="PROSITE" id="PS51257">
    <property type="entry name" value="PROKAR_LIPOPROTEIN"/>
    <property type="match status" value="1"/>
</dbReference>
<accession>E6L0D0</accession>
<dbReference type="Pfam" id="PF11738">
    <property type="entry name" value="DUF3298"/>
    <property type="match status" value="1"/>
</dbReference>
<dbReference type="AlphaFoldDB" id="E6L0D0"/>
<dbReference type="Proteomes" id="UP000032871">
    <property type="component" value="Unassembled WGS sequence"/>
</dbReference>
<organism evidence="3 4">
    <name type="scientific">Aggregatibacter segnis ATCC 33393</name>
    <dbReference type="NCBI Taxonomy" id="888057"/>
    <lineage>
        <taxon>Bacteria</taxon>
        <taxon>Pseudomonadati</taxon>
        <taxon>Pseudomonadota</taxon>
        <taxon>Gammaproteobacteria</taxon>
        <taxon>Pasteurellales</taxon>
        <taxon>Pasteurellaceae</taxon>
        <taxon>Aggregatibacter</taxon>
    </lineage>
</organism>
<sequence length="306" mass="34769">MKKLLVSALAVAGLTLTGCNDEEKNILSEQVKKQTQTIEQLNAQVNTLQRQVLDLAENQAIRVEPEVLFEKSETIKFDNKSPNSLAPEEAEVKISVKSLKANMDWLTDLLVNELIRQFTAEGKVKIENKQQFVDYLQTLYADSVKEVKEFELIGISTNVDMEYLGQRENIATFTIGYHHYSGGAHGMYSTHFVNVDLDKKAVIQLDDVFTKAQQNKVKALLWEIYQNESRGDNGERQEPFTAKADFYLSDNFYFSQDGIVFVYPPYALGPYAAGEKELRLSLYDDEVKALLTPAFKFLGKNYVGYE</sequence>
<reference evidence="3 4" key="1">
    <citation type="submission" date="2010-12" db="EMBL/GenBank/DDBJ databases">
        <authorList>
            <person name="Muzny D."/>
            <person name="Qin X."/>
            <person name="Deng J."/>
            <person name="Jiang H."/>
            <person name="Liu Y."/>
            <person name="Qu J."/>
            <person name="Song X.-Z."/>
            <person name="Zhang L."/>
            <person name="Thornton R."/>
            <person name="Coyle M."/>
            <person name="Francisco L."/>
            <person name="Jackson L."/>
            <person name="Javaid M."/>
            <person name="Korchina V."/>
            <person name="Kovar C."/>
            <person name="Mata R."/>
            <person name="Mathew T."/>
            <person name="Ngo R."/>
            <person name="Nguyen L."/>
            <person name="Nguyen N."/>
            <person name="Okwuonu G."/>
            <person name="Ongeri F."/>
            <person name="Pham C."/>
            <person name="Simmons D."/>
            <person name="Wilczek-Boney K."/>
            <person name="Hale W."/>
            <person name="Jakkamsetti A."/>
            <person name="Pham P."/>
            <person name="Ruth R."/>
            <person name="San Lucas F."/>
            <person name="Warren J."/>
            <person name="Zhang J."/>
            <person name="Zhao Z."/>
            <person name="Zhou C."/>
            <person name="Zhu D."/>
            <person name="Lee S."/>
            <person name="Bess C."/>
            <person name="Blankenburg K."/>
            <person name="Forbes L."/>
            <person name="Fu Q."/>
            <person name="Gubbala S."/>
            <person name="Hirani K."/>
            <person name="Jayaseelan J.C."/>
            <person name="Lara F."/>
            <person name="Munidasa M."/>
            <person name="Palculict T."/>
            <person name="Patil S."/>
            <person name="Pu L.-L."/>
            <person name="Saada N."/>
            <person name="Tang L."/>
            <person name="Weissenberger G."/>
            <person name="Zhu Y."/>
            <person name="Hemphill L."/>
            <person name="Shang Y."/>
            <person name="Youmans B."/>
            <person name="Ayvaz T."/>
            <person name="Ross M."/>
            <person name="Santibanez J."/>
            <person name="Aqrawi P."/>
            <person name="Gross S."/>
            <person name="Joshi V."/>
            <person name="Fowler G."/>
            <person name="Nazareth L."/>
            <person name="Reid J."/>
            <person name="Worley K."/>
            <person name="Petrosino J."/>
            <person name="Highlander S."/>
            <person name="Gibbs R."/>
        </authorList>
    </citation>
    <scope>NUCLEOTIDE SEQUENCE [LARGE SCALE GENOMIC DNA]</scope>
    <source>
        <strain evidence="3 4">ATCC 33393</strain>
    </source>
</reference>
<keyword evidence="1" id="KW-0175">Coiled coil</keyword>
<dbReference type="HOGENOM" id="CLU_072290_0_0_6"/>
<dbReference type="EMBL" id="AEPS01000015">
    <property type="protein sequence ID" value="EFU66787.1"/>
    <property type="molecule type" value="Genomic_DNA"/>
</dbReference>
<gene>
    <name evidence="3" type="ORF">HMPREF9064_1930</name>
</gene>
<dbReference type="InterPro" id="IPR037126">
    <property type="entry name" value="PdaC/RsiV-like_sf"/>
</dbReference>
<dbReference type="OrthoDB" id="6697831at2"/>
<dbReference type="Gene3D" id="3.90.640.20">
    <property type="entry name" value="Heat-shock cognate protein, ATPase"/>
    <property type="match status" value="1"/>
</dbReference>
<evidence type="ECO:0000313" key="4">
    <source>
        <dbReference type="Proteomes" id="UP000032871"/>
    </source>
</evidence>
<evidence type="ECO:0000259" key="2">
    <source>
        <dbReference type="Pfam" id="PF11738"/>
    </source>
</evidence>
<dbReference type="Gene3D" id="3.30.565.40">
    <property type="entry name" value="Fervidobacterium nodosum Rt17-B1 like"/>
    <property type="match status" value="1"/>
</dbReference>
<proteinExistence type="predicted"/>
<protein>
    <recommendedName>
        <fullName evidence="2">DUF3298 domain-containing protein</fullName>
    </recommendedName>
</protein>
<evidence type="ECO:0000313" key="3">
    <source>
        <dbReference type="EMBL" id="EFU66787.1"/>
    </source>
</evidence>
<dbReference type="InterPro" id="IPR021729">
    <property type="entry name" value="DUF3298"/>
</dbReference>
<evidence type="ECO:0000256" key="1">
    <source>
        <dbReference type="SAM" id="Coils"/>
    </source>
</evidence>
<comment type="caution">
    <text evidence="3">The sequence shown here is derived from an EMBL/GenBank/DDBJ whole genome shotgun (WGS) entry which is preliminary data.</text>
</comment>
<name>E6L0D0_9PAST</name>
<dbReference type="RefSeq" id="WP_006719940.1">
    <property type="nucleotide sequence ID" value="NZ_GL622200.1"/>
</dbReference>
<feature type="domain" description="DUF3298" evidence="2">
    <location>
        <begin position="206"/>
        <end position="281"/>
    </location>
</feature>
<dbReference type="STRING" id="739.GCA_001059425_01471"/>
<keyword evidence="4" id="KW-1185">Reference proteome</keyword>
<dbReference type="GeneID" id="60799367"/>